<feature type="transmembrane region" description="Helical" evidence="7">
    <location>
        <begin position="344"/>
        <end position="370"/>
    </location>
</feature>
<dbReference type="Pfam" id="PF13520">
    <property type="entry name" value="AA_permease_2"/>
    <property type="match status" value="1"/>
</dbReference>
<comment type="caution">
    <text evidence="8">The sequence shown here is derived from an EMBL/GenBank/DDBJ whole genome shotgun (WGS) entry which is preliminary data.</text>
</comment>
<evidence type="ECO:0000256" key="3">
    <source>
        <dbReference type="ARBA" id="ARBA00022692"/>
    </source>
</evidence>
<evidence type="ECO:0000256" key="5">
    <source>
        <dbReference type="ARBA" id="ARBA00023136"/>
    </source>
</evidence>
<organism evidence="8 9">
    <name type="scientific">Neodothiora populina</name>
    <dbReference type="NCBI Taxonomy" id="2781224"/>
    <lineage>
        <taxon>Eukaryota</taxon>
        <taxon>Fungi</taxon>
        <taxon>Dikarya</taxon>
        <taxon>Ascomycota</taxon>
        <taxon>Pezizomycotina</taxon>
        <taxon>Dothideomycetes</taxon>
        <taxon>Dothideomycetidae</taxon>
        <taxon>Dothideales</taxon>
        <taxon>Dothioraceae</taxon>
        <taxon>Neodothiora</taxon>
    </lineage>
</organism>
<feature type="transmembrane region" description="Helical" evidence="7">
    <location>
        <begin position="213"/>
        <end position="231"/>
    </location>
</feature>
<feature type="compositionally biased region" description="Basic and acidic residues" evidence="6">
    <location>
        <begin position="9"/>
        <end position="21"/>
    </location>
</feature>
<feature type="transmembrane region" description="Helical" evidence="7">
    <location>
        <begin position="495"/>
        <end position="514"/>
    </location>
</feature>
<evidence type="ECO:0000256" key="4">
    <source>
        <dbReference type="ARBA" id="ARBA00022989"/>
    </source>
</evidence>
<protein>
    <recommendedName>
        <fullName evidence="10">Choline transporter</fullName>
    </recommendedName>
</protein>
<feature type="transmembrane region" description="Helical" evidence="7">
    <location>
        <begin position="139"/>
        <end position="161"/>
    </location>
</feature>
<proteinExistence type="predicted"/>
<evidence type="ECO:0008006" key="10">
    <source>
        <dbReference type="Google" id="ProtNLM"/>
    </source>
</evidence>
<evidence type="ECO:0000256" key="6">
    <source>
        <dbReference type="SAM" id="MobiDB-lite"/>
    </source>
</evidence>
<feature type="transmembrane region" description="Helical" evidence="7">
    <location>
        <begin position="291"/>
        <end position="314"/>
    </location>
</feature>
<feature type="transmembrane region" description="Helical" evidence="7">
    <location>
        <begin position="461"/>
        <end position="483"/>
    </location>
</feature>
<dbReference type="RefSeq" id="XP_069201340.1">
    <property type="nucleotide sequence ID" value="XM_069341269.1"/>
</dbReference>
<feature type="region of interest" description="Disordered" evidence="6">
    <location>
        <begin position="1"/>
        <end position="32"/>
    </location>
</feature>
<sequence length="533" mass="57486">MSFSLTSSDDEKRMRTIDNEKAVTPGSDGIDRRTSEVTKEGEVINASGHRDQLTRQYGLLSICGLALTIDNAWVALGGSLTISLVNGGPPGVLYEFLTACVYYGFIGASIAELTSSMPSAGGVYHWASVTPGPNWGRSIGFFTGWLNWFGWIFDAASIAYIPANVLVQMYAVFHDDFVVEAWHTYVAFVCVTWLSCAICIFGNRFIPYLQHIGLFLLLAGGLITIIVVAAMPEKHASNAFVWTDWNNTSGWGDGVAFLTGVLNGAFTIGTPDAITHMAEELPNPKTDMPKAVGAQILLGTITAFIFAIAVFYGINDLDAVLNSSGSFPLAEAYAQATGSKGGTFGLLLILFLSVMVCVIGTFLTLGRIFWALARDRATPFHSFFSKVDERLSCPVPATVLTAIMVTGFGAISLGSATAFSDLVGSFIILTTASYFLAIFPNLLTGRKHLKPGPFHMGKLGYAINAISCVLIIFFDTMFCFPYGMPVTADISLMNWNSVILVGIIVLISVWWLVYGAHKYPGPKIVGVYTQGVQ</sequence>
<dbReference type="PANTHER" id="PTHR45649">
    <property type="entry name" value="AMINO-ACID PERMEASE BAT1"/>
    <property type="match status" value="1"/>
</dbReference>
<dbReference type="Proteomes" id="UP001562354">
    <property type="component" value="Unassembled WGS sequence"/>
</dbReference>
<reference evidence="8 9" key="1">
    <citation type="submission" date="2024-07" db="EMBL/GenBank/DDBJ databases">
        <title>Draft sequence of the Neodothiora populina.</title>
        <authorList>
            <person name="Drown D.D."/>
            <person name="Schuette U.S."/>
            <person name="Buechlein A.B."/>
            <person name="Rusch D.R."/>
            <person name="Winton L.W."/>
            <person name="Adams G.A."/>
        </authorList>
    </citation>
    <scope>NUCLEOTIDE SEQUENCE [LARGE SCALE GENOMIC DNA]</scope>
    <source>
        <strain evidence="8 9">CPC 39397</strain>
    </source>
</reference>
<dbReference type="InterPro" id="IPR002293">
    <property type="entry name" value="AA/rel_permease1"/>
</dbReference>
<evidence type="ECO:0000256" key="1">
    <source>
        <dbReference type="ARBA" id="ARBA00004141"/>
    </source>
</evidence>
<dbReference type="Gene3D" id="1.20.1740.10">
    <property type="entry name" value="Amino acid/polyamine transporter I"/>
    <property type="match status" value="1"/>
</dbReference>
<dbReference type="GeneID" id="95975706"/>
<dbReference type="PANTHER" id="PTHR45649:SF27">
    <property type="entry name" value="CHOLINE TRANSPORTER (EUROFUNG)"/>
    <property type="match status" value="1"/>
</dbReference>
<evidence type="ECO:0000313" key="8">
    <source>
        <dbReference type="EMBL" id="KAL1305066.1"/>
    </source>
</evidence>
<dbReference type="PIRSF" id="PIRSF006060">
    <property type="entry name" value="AA_transporter"/>
    <property type="match status" value="1"/>
</dbReference>
<feature type="transmembrane region" description="Helical" evidence="7">
    <location>
        <begin position="181"/>
        <end position="201"/>
    </location>
</feature>
<accession>A0ABR3PFY4</accession>
<evidence type="ECO:0000256" key="2">
    <source>
        <dbReference type="ARBA" id="ARBA00022448"/>
    </source>
</evidence>
<feature type="transmembrane region" description="Helical" evidence="7">
    <location>
        <begin position="57"/>
        <end position="82"/>
    </location>
</feature>
<keyword evidence="5 7" id="KW-0472">Membrane</keyword>
<dbReference type="EMBL" id="JBFMKM010000007">
    <property type="protein sequence ID" value="KAL1305066.1"/>
    <property type="molecule type" value="Genomic_DNA"/>
</dbReference>
<feature type="transmembrane region" description="Helical" evidence="7">
    <location>
        <begin position="391"/>
        <end position="416"/>
    </location>
</feature>
<feature type="transmembrane region" description="Helical" evidence="7">
    <location>
        <begin position="251"/>
        <end position="270"/>
    </location>
</feature>
<keyword evidence="3 7" id="KW-0812">Transmembrane</keyword>
<evidence type="ECO:0000256" key="7">
    <source>
        <dbReference type="SAM" id="Phobius"/>
    </source>
</evidence>
<keyword evidence="4 7" id="KW-1133">Transmembrane helix</keyword>
<keyword evidence="2" id="KW-0813">Transport</keyword>
<evidence type="ECO:0000313" key="9">
    <source>
        <dbReference type="Proteomes" id="UP001562354"/>
    </source>
</evidence>
<gene>
    <name evidence="8" type="ORF">AAFC00_002004</name>
</gene>
<comment type="subcellular location">
    <subcellularLocation>
        <location evidence="1">Membrane</location>
        <topology evidence="1">Multi-pass membrane protein</topology>
    </subcellularLocation>
</comment>
<feature type="transmembrane region" description="Helical" evidence="7">
    <location>
        <begin position="102"/>
        <end position="127"/>
    </location>
</feature>
<keyword evidence="9" id="KW-1185">Reference proteome</keyword>
<name>A0ABR3PFY4_9PEZI</name>
<feature type="transmembrane region" description="Helical" evidence="7">
    <location>
        <begin position="422"/>
        <end position="440"/>
    </location>
</feature>